<evidence type="ECO:0000313" key="2">
    <source>
        <dbReference type="Proteomes" id="UP001193501"/>
    </source>
</evidence>
<dbReference type="Proteomes" id="UP001193501">
    <property type="component" value="Unassembled WGS sequence"/>
</dbReference>
<sequence>MNRNYADPKLIVVAQDLAQHMEAQFPGTVTLTLDGSFPLFDGVPLLPHLSHDDGEKLDLAYYYEGAEGYVPGRTRSPLGYFAFEQGPTDCPPRRLTLRWDLDWLQGLFPDLALDRTRTAEALRVLGQDPRLGRIFVEPHLRESLSVGGARFGFQGCRAARHDDHIHIQL</sequence>
<name>A0AAE4YBV1_9RHOB</name>
<proteinExistence type="predicted"/>
<comment type="caution">
    <text evidence="1">The sequence shown here is derived from an EMBL/GenBank/DDBJ whole genome shotgun (WGS) entry which is preliminary data.</text>
</comment>
<dbReference type="Gene3D" id="3.30.1380.10">
    <property type="match status" value="1"/>
</dbReference>
<dbReference type="SUPFAM" id="SSF55166">
    <property type="entry name" value="Hedgehog/DD-peptidase"/>
    <property type="match status" value="1"/>
</dbReference>
<reference evidence="1" key="1">
    <citation type="submission" date="2020-01" db="EMBL/GenBank/DDBJ databases">
        <authorList>
            <person name="Chen W.-M."/>
        </authorList>
    </citation>
    <scope>NUCLEOTIDE SEQUENCE</scope>
    <source>
        <strain evidence="1">CYK-10</strain>
    </source>
</reference>
<gene>
    <name evidence="1" type="ORF">GV832_12345</name>
</gene>
<dbReference type="EMBL" id="JAABNR010000010">
    <property type="protein sequence ID" value="NBZ88373.1"/>
    <property type="molecule type" value="Genomic_DNA"/>
</dbReference>
<evidence type="ECO:0000313" key="1">
    <source>
        <dbReference type="EMBL" id="NBZ88373.1"/>
    </source>
</evidence>
<organism evidence="1 2">
    <name type="scientific">Stagnihabitans tardus</name>
    <dbReference type="NCBI Taxonomy" id="2699202"/>
    <lineage>
        <taxon>Bacteria</taxon>
        <taxon>Pseudomonadati</taxon>
        <taxon>Pseudomonadota</taxon>
        <taxon>Alphaproteobacteria</taxon>
        <taxon>Rhodobacterales</taxon>
        <taxon>Paracoccaceae</taxon>
        <taxon>Stagnihabitans</taxon>
    </lineage>
</organism>
<dbReference type="InterPro" id="IPR009045">
    <property type="entry name" value="Zn_M74/Hedgehog-like"/>
</dbReference>
<protein>
    <submittedName>
        <fullName evidence="1">Uncharacterized protein</fullName>
    </submittedName>
</protein>
<keyword evidence="2" id="KW-1185">Reference proteome</keyword>
<dbReference type="AlphaFoldDB" id="A0AAE4YBV1"/>
<accession>A0AAE4YBV1</accession>